<proteinExistence type="predicted"/>
<keyword evidence="2" id="KW-1185">Reference proteome</keyword>
<dbReference type="Proteomes" id="UP001470230">
    <property type="component" value="Unassembled WGS sequence"/>
</dbReference>
<reference evidence="1 2" key="1">
    <citation type="submission" date="2024-04" db="EMBL/GenBank/DDBJ databases">
        <title>Tritrichomonas musculus Genome.</title>
        <authorList>
            <person name="Alves-Ferreira E."/>
            <person name="Grigg M."/>
            <person name="Lorenzi H."/>
            <person name="Galac M."/>
        </authorList>
    </citation>
    <scope>NUCLEOTIDE SEQUENCE [LARGE SCALE GENOMIC DNA]</scope>
    <source>
        <strain evidence="1 2">EAF2021</strain>
    </source>
</reference>
<accession>A0ABR2K1P1</accession>
<dbReference type="EMBL" id="JAPFFF010000008">
    <property type="protein sequence ID" value="KAK8884994.1"/>
    <property type="molecule type" value="Genomic_DNA"/>
</dbReference>
<gene>
    <name evidence="1" type="ORF">M9Y10_044122</name>
</gene>
<evidence type="ECO:0000313" key="2">
    <source>
        <dbReference type="Proteomes" id="UP001470230"/>
    </source>
</evidence>
<name>A0ABR2K1P1_9EUKA</name>
<protein>
    <submittedName>
        <fullName evidence="1">Uncharacterized protein</fullName>
    </submittedName>
</protein>
<comment type="caution">
    <text evidence="1">The sequence shown here is derived from an EMBL/GenBank/DDBJ whole genome shotgun (WGS) entry which is preliminary data.</text>
</comment>
<sequence>MSASNETYNQLSASNMQMAIITALENVSALYPDDQNFVPQSVLWQRISEREGSPPLEGEARENMYRCFLSALVGKKNSLALFESSENLDNPDDIKWRLRPQTPESAAIYLTKGDSHALQKEEQQQQVIELQKVLTSLRRQTNKLDADNRQYAHMIEQMKQSTSKEIQSDFGIFESLYNFIENSCKYLENIEKNVLDIGYKIEKVDQSQYEASFD</sequence>
<organism evidence="1 2">
    <name type="scientific">Tritrichomonas musculus</name>
    <dbReference type="NCBI Taxonomy" id="1915356"/>
    <lineage>
        <taxon>Eukaryota</taxon>
        <taxon>Metamonada</taxon>
        <taxon>Parabasalia</taxon>
        <taxon>Tritrichomonadida</taxon>
        <taxon>Tritrichomonadidae</taxon>
        <taxon>Tritrichomonas</taxon>
    </lineage>
</organism>
<evidence type="ECO:0000313" key="1">
    <source>
        <dbReference type="EMBL" id="KAK8884994.1"/>
    </source>
</evidence>